<keyword evidence="5" id="KW-1185">Reference proteome</keyword>
<dbReference type="EMBL" id="CP000489">
    <property type="protein sequence ID" value="ABL68206.1"/>
    <property type="molecule type" value="Genomic_DNA"/>
</dbReference>
<feature type="domain" description="DUF4910" evidence="3">
    <location>
        <begin position="8"/>
        <end position="349"/>
    </location>
</feature>
<evidence type="ECO:0000259" key="1">
    <source>
        <dbReference type="Pfam" id="PF09940"/>
    </source>
</evidence>
<sequence>MIDLSHVFDRLFPICRSITGPGLRESLEILGEYMPLKQHAVASGEQVLDWTVPNEWSVEGAQLIGPNGEMICDFAINNLHLVNYSIPMQASLSLEELQPYLHSLPHLPDAIPYVTSYYNPRWGFCLPHRQRTALPDGTYRVDIRTTHAPGAVNFATTRLEGDSDETVLISSYLCHPSMANNELSGPLGLLRLYEHIKAMPHRNYTYEFLLCPETIGSIAYLSQFGAEIGPRLAGGMVLTCLGGHRPTLNFKLSRRDWLGRPGTMDRLARHFAVTYPDQFELRPFTPVSGSDERQFCSPGYDFPVIQAARTVYGQFVEYHTSMDDKRFMRIEQVERAADRLAEFIEVFDTEGAPLKNTQPYGEPQLGRRGLYPTINSPMNRGNSTDNATDQRQTLNRLLMILSLSDGSRGLLETAERIGCGPDQLLPIIRELRRQDILVAERRV</sequence>
<dbReference type="SUPFAM" id="SSF53187">
    <property type="entry name" value="Zn-dependent exopeptidases"/>
    <property type="match status" value="1"/>
</dbReference>
<reference evidence="5" key="1">
    <citation type="submission" date="2006-12" db="EMBL/GenBank/DDBJ databases">
        <title>Complete sequence of chromosome 1 of Paracoccus denitrificans PD1222.</title>
        <authorList>
            <person name="Copeland A."/>
            <person name="Lucas S."/>
            <person name="Lapidus A."/>
            <person name="Barry K."/>
            <person name="Detter J.C."/>
            <person name="Glavina del Rio T."/>
            <person name="Hammon N."/>
            <person name="Israni S."/>
            <person name="Dalin E."/>
            <person name="Tice H."/>
            <person name="Pitluck S."/>
            <person name="Munk A.C."/>
            <person name="Brettin T."/>
            <person name="Bruce D."/>
            <person name="Han C."/>
            <person name="Tapia R."/>
            <person name="Gilna P."/>
            <person name="Schmutz J."/>
            <person name="Larimer F."/>
            <person name="Land M."/>
            <person name="Hauser L."/>
            <person name="Kyrpides N."/>
            <person name="Lykidis A."/>
            <person name="Spiro S."/>
            <person name="Richardson D.J."/>
            <person name="Moir J.W.B."/>
            <person name="Ferguson S.J."/>
            <person name="van Spanning R.J.M."/>
            <person name="Richardson P."/>
        </authorList>
    </citation>
    <scope>NUCLEOTIDE SEQUENCE [LARGE SCALE GENOMIC DNA]</scope>
    <source>
        <strain evidence="5">Pd 1222</strain>
    </source>
</reference>
<dbReference type="eggNOG" id="COG4310">
    <property type="taxonomic scope" value="Bacteria"/>
</dbReference>
<dbReference type="OrthoDB" id="9765654at2"/>
<evidence type="ECO:0000259" key="2">
    <source>
        <dbReference type="Pfam" id="PF16221"/>
    </source>
</evidence>
<dbReference type="Proteomes" id="UP000000361">
    <property type="component" value="Chromosome 1"/>
</dbReference>
<feature type="domain" description="DUF2172" evidence="1">
    <location>
        <begin position="55"/>
        <end position="146"/>
    </location>
</feature>
<dbReference type="AlphaFoldDB" id="A1AY62"/>
<dbReference type="PIRSF" id="PIRSF015244">
    <property type="entry name" value="UCP015244"/>
    <property type="match status" value="1"/>
</dbReference>
<evidence type="ECO:0000313" key="5">
    <source>
        <dbReference type="Proteomes" id="UP000000361"/>
    </source>
</evidence>
<dbReference type="Pfam" id="PF09940">
    <property type="entry name" value="DUF2172"/>
    <property type="match status" value="1"/>
</dbReference>
<dbReference type="KEGG" id="pde:Pden_0089"/>
<dbReference type="GeneID" id="93451324"/>
<name>A1AY62_PARDP</name>
<accession>A1AY62</accession>
<dbReference type="Pfam" id="PF16221">
    <property type="entry name" value="HTH_47"/>
    <property type="match status" value="1"/>
</dbReference>
<protein>
    <recommendedName>
        <fullName evidence="6">DUF4910 domain-containing protein</fullName>
    </recommendedName>
</protein>
<proteinExistence type="predicted"/>
<dbReference type="Pfam" id="PF16254">
    <property type="entry name" value="DUF4910"/>
    <property type="match status" value="1"/>
</dbReference>
<evidence type="ECO:0000259" key="3">
    <source>
        <dbReference type="Pfam" id="PF16254"/>
    </source>
</evidence>
<dbReference type="Gene3D" id="3.40.630.10">
    <property type="entry name" value="Zn peptidases"/>
    <property type="match status" value="1"/>
</dbReference>
<dbReference type="Gene3D" id="3.50.30.90">
    <property type="match status" value="1"/>
</dbReference>
<dbReference type="InterPro" id="IPR032589">
    <property type="entry name" value="DUF4910"/>
</dbReference>
<evidence type="ECO:0008006" key="6">
    <source>
        <dbReference type="Google" id="ProtNLM"/>
    </source>
</evidence>
<dbReference type="InterPro" id="IPR032622">
    <property type="entry name" value="UCP01524_HTH"/>
</dbReference>
<gene>
    <name evidence="4" type="ordered locus">Pden_0089</name>
</gene>
<dbReference type="STRING" id="318586.Pden_0089"/>
<dbReference type="HOGENOM" id="CLU_052015_0_0_5"/>
<dbReference type="InterPro" id="IPR032610">
    <property type="entry name" value="DUF2172"/>
</dbReference>
<organism evidence="4 5">
    <name type="scientific">Paracoccus denitrificans (strain Pd 1222)</name>
    <dbReference type="NCBI Taxonomy" id="318586"/>
    <lineage>
        <taxon>Bacteria</taxon>
        <taxon>Pseudomonadati</taxon>
        <taxon>Pseudomonadota</taxon>
        <taxon>Alphaproteobacteria</taxon>
        <taxon>Rhodobacterales</taxon>
        <taxon>Paracoccaceae</taxon>
        <taxon>Paracoccus</taxon>
    </lineage>
</organism>
<dbReference type="EnsemblBacteria" id="ABL68206">
    <property type="protein sequence ID" value="ABL68206"/>
    <property type="gene ID" value="Pden_0089"/>
</dbReference>
<evidence type="ECO:0000313" key="4">
    <source>
        <dbReference type="EMBL" id="ABL68206.1"/>
    </source>
</evidence>
<dbReference type="RefSeq" id="WP_011746439.1">
    <property type="nucleotide sequence ID" value="NC_008686.1"/>
</dbReference>
<dbReference type="InterPro" id="IPR012353">
    <property type="entry name" value="UCP015244"/>
</dbReference>
<feature type="domain" description="UCP01524 winged helix-turn-helix" evidence="2">
    <location>
        <begin position="354"/>
        <end position="438"/>
    </location>
</feature>
<dbReference type="InterPro" id="IPR036388">
    <property type="entry name" value="WH-like_DNA-bd_sf"/>
</dbReference>
<dbReference type="Gene3D" id="1.10.10.10">
    <property type="entry name" value="Winged helix-like DNA-binding domain superfamily/Winged helix DNA-binding domain"/>
    <property type="match status" value="1"/>
</dbReference>